<proteinExistence type="predicted"/>
<dbReference type="GeneID" id="25378231"/>
<evidence type="ECO:0000313" key="3">
    <source>
        <dbReference type="Proteomes" id="UP000030744"/>
    </source>
</evidence>
<feature type="compositionally biased region" description="Low complexity" evidence="1">
    <location>
        <begin position="18"/>
        <end position="42"/>
    </location>
</feature>
<gene>
    <name evidence="2" type="ORF">EMH_0034350</name>
</gene>
<evidence type="ECO:0000313" key="2">
    <source>
        <dbReference type="EMBL" id="CDJ27737.1"/>
    </source>
</evidence>
<dbReference type="RefSeq" id="XP_013350315.1">
    <property type="nucleotide sequence ID" value="XM_013494861.1"/>
</dbReference>
<protein>
    <submittedName>
        <fullName evidence="2">Uncharacterized protein</fullName>
    </submittedName>
</protein>
<feature type="region of interest" description="Disordered" evidence="1">
    <location>
        <begin position="1"/>
        <end position="42"/>
    </location>
</feature>
<accession>U6JUJ3</accession>
<keyword evidence="3" id="KW-1185">Reference proteome</keyword>
<dbReference type="Proteomes" id="UP000030744">
    <property type="component" value="Unassembled WGS sequence"/>
</dbReference>
<name>U6JUJ3_9EIME</name>
<reference evidence="2" key="1">
    <citation type="submission" date="2013-10" db="EMBL/GenBank/DDBJ databases">
        <title>Genomic analysis of the causative agents of coccidiosis in chickens.</title>
        <authorList>
            <person name="Reid A.J."/>
            <person name="Blake D."/>
            <person name="Billington K."/>
            <person name="Browne H."/>
            <person name="Dunn M."/>
            <person name="Hung S."/>
            <person name="Kawahara F."/>
            <person name="Miranda-Saavedra D."/>
            <person name="Mourier T."/>
            <person name="Nagra H."/>
            <person name="Otto T.D."/>
            <person name="Rawlings N."/>
            <person name="Sanchez A."/>
            <person name="Sanders M."/>
            <person name="Subramaniam C."/>
            <person name="Tay Y."/>
            <person name="Dear P."/>
            <person name="Doerig C."/>
            <person name="Gruber A."/>
            <person name="Parkinson J."/>
            <person name="Shirley M."/>
            <person name="Wan K.L."/>
            <person name="Berriman M."/>
            <person name="Tomley F."/>
            <person name="Pain A."/>
        </authorList>
    </citation>
    <scope>NUCLEOTIDE SEQUENCE [LARGE SCALE GENOMIC DNA]</scope>
    <source>
        <strain evidence="2">Houghton</strain>
    </source>
</reference>
<dbReference type="EMBL" id="HG680138">
    <property type="protein sequence ID" value="CDJ27737.1"/>
    <property type="molecule type" value="Genomic_DNA"/>
</dbReference>
<organism evidence="2 3">
    <name type="scientific">Eimeria mitis</name>
    <dbReference type="NCBI Taxonomy" id="44415"/>
    <lineage>
        <taxon>Eukaryota</taxon>
        <taxon>Sar</taxon>
        <taxon>Alveolata</taxon>
        <taxon>Apicomplexa</taxon>
        <taxon>Conoidasida</taxon>
        <taxon>Coccidia</taxon>
        <taxon>Eucoccidiorida</taxon>
        <taxon>Eimeriorina</taxon>
        <taxon>Eimeriidae</taxon>
        <taxon>Eimeria</taxon>
    </lineage>
</organism>
<dbReference type="VEuPathDB" id="ToxoDB:EMH_0034350"/>
<evidence type="ECO:0000256" key="1">
    <source>
        <dbReference type="SAM" id="MobiDB-lite"/>
    </source>
</evidence>
<sequence length="99" mass="11386">MEADVESGAGERKHARRQQQQQQQQKQQQKQQQRLSHVQQQQQQQRHRDVLCALLYTAGVLTAPTIDSCFFMPCSSRAGAAEAAHQQLQEQQRMELSLQ</sequence>
<dbReference type="AlphaFoldDB" id="U6JUJ3"/>
<reference evidence="2" key="2">
    <citation type="submission" date="2013-10" db="EMBL/GenBank/DDBJ databases">
        <authorList>
            <person name="Aslett M."/>
        </authorList>
    </citation>
    <scope>NUCLEOTIDE SEQUENCE [LARGE SCALE GENOMIC DNA]</scope>
    <source>
        <strain evidence="2">Houghton</strain>
    </source>
</reference>